<feature type="compositionally biased region" description="Basic residues" evidence="2">
    <location>
        <begin position="259"/>
        <end position="270"/>
    </location>
</feature>
<feature type="region of interest" description="Disordered" evidence="2">
    <location>
        <begin position="235"/>
        <end position="270"/>
    </location>
</feature>
<dbReference type="PANTHER" id="PTHR33408">
    <property type="entry name" value="TRANSPOSASE"/>
    <property type="match status" value="1"/>
</dbReference>
<evidence type="ECO:0000313" key="5">
    <source>
        <dbReference type="Proteomes" id="UP000469346"/>
    </source>
</evidence>
<keyword evidence="5" id="KW-1185">Reference proteome</keyword>
<gene>
    <name evidence="4" type="ORF">G3N55_06770</name>
</gene>
<sequence length="270" mass="30763">MSYNFLPYHPNFLLTPSIDDWLPEGHLARFISETVEVMDLREIYGYYRANGQGRAAYHPAMRVKVLLYAYCVGITSSRKIEAALVNDVAFRWLSAGNLPDFRCAGGRAWPGVIVLDETKVRARAALCRNRRYKKLRMEAKALRKEVTALLAKADETDRAEDPCYGGRREDEFPEELPTAERRLEWIRRAKAELETAAREVEEEDALGAAARAYAVDRLDREAVLGRLEAELLRLRPRPAVDAGREPGYPGADREPARGCRPRYRQGRRTP</sequence>
<reference evidence="4 5" key="1">
    <citation type="submission" date="2020-02" db="EMBL/GenBank/DDBJ databases">
        <title>Comparative genomics of sulfur disproportionating microorganisms.</title>
        <authorList>
            <person name="Ward L.M."/>
            <person name="Bertran E."/>
            <person name="Johnston D.T."/>
        </authorList>
    </citation>
    <scope>NUCLEOTIDE SEQUENCE [LARGE SCALE GENOMIC DNA]</scope>
    <source>
        <strain evidence="4 5">DSM 100025</strain>
    </source>
</reference>
<dbReference type="EMBL" id="JAAGRR010000064">
    <property type="protein sequence ID" value="NDY42543.1"/>
    <property type="molecule type" value="Genomic_DNA"/>
</dbReference>
<evidence type="ECO:0000256" key="1">
    <source>
        <dbReference type="SAM" id="Coils"/>
    </source>
</evidence>
<protein>
    <submittedName>
        <fullName evidence="4">Transposase</fullName>
    </submittedName>
</protein>
<accession>A0A6N9TR14</accession>
<dbReference type="RefSeq" id="WP_163298681.1">
    <property type="nucleotide sequence ID" value="NZ_JAAGRR010000064.1"/>
</dbReference>
<feature type="coiled-coil region" evidence="1">
    <location>
        <begin position="132"/>
        <end position="159"/>
    </location>
</feature>
<organism evidence="4 5">
    <name type="scientific">Dissulfurirhabdus thermomarina</name>
    <dbReference type="NCBI Taxonomy" id="1765737"/>
    <lineage>
        <taxon>Bacteria</taxon>
        <taxon>Deltaproteobacteria</taxon>
        <taxon>Dissulfurirhabdaceae</taxon>
        <taxon>Dissulfurirhabdus</taxon>
    </lineage>
</organism>
<dbReference type="Proteomes" id="UP000469346">
    <property type="component" value="Unassembled WGS sequence"/>
</dbReference>
<feature type="domain" description="Transposase InsH N-terminal" evidence="3">
    <location>
        <begin position="17"/>
        <end position="101"/>
    </location>
</feature>
<proteinExistence type="predicted"/>
<dbReference type="InterPro" id="IPR008490">
    <property type="entry name" value="Transposase_InsH_N"/>
</dbReference>
<evidence type="ECO:0000256" key="2">
    <source>
        <dbReference type="SAM" id="MobiDB-lite"/>
    </source>
</evidence>
<name>A0A6N9TR14_DISTH</name>
<comment type="caution">
    <text evidence="4">The sequence shown here is derived from an EMBL/GenBank/DDBJ whole genome shotgun (WGS) entry which is preliminary data.</text>
</comment>
<dbReference type="AlphaFoldDB" id="A0A6N9TR14"/>
<evidence type="ECO:0000313" key="4">
    <source>
        <dbReference type="EMBL" id="NDY42543.1"/>
    </source>
</evidence>
<evidence type="ECO:0000259" key="3">
    <source>
        <dbReference type="Pfam" id="PF05598"/>
    </source>
</evidence>
<keyword evidence="1" id="KW-0175">Coiled coil</keyword>
<dbReference type="PANTHER" id="PTHR33408:SF2">
    <property type="entry name" value="TRANSPOSASE DDE DOMAIN-CONTAINING PROTEIN"/>
    <property type="match status" value="1"/>
</dbReference>
<dbReference type="Pfam" id="PF05598">
    <property type="entry name" value="DUF772"/>
    <property type="match status" value="1"/>
</dbReference>